<proteinExistence type="predicted"/>
<gene>
    <name evidence="1" type="ORF">SALINJAH_285</name>
</gene>
<name>A0A173GBE4_9CAUD</name>
<protein>
    <submittedName>
        <fullName evidence="1">Uncharacterized protein</fullName>
    </submittedName>
</protein>
<dbReference type="KEGG" id="vg:29059894"/>
<evidence type="ECO:0000313" key="2">
    <source>
        <dbReference type="Proteomes" id="UP000203219"/>
    </source>
</evidence>
<accession>A0A173GBE4</accession>
<dbReference type="EMBL" id="KX011169">
    <property type="protein sequence ID" value="ANH50642.1"/>
    <property type="molecule type" value="Genomic_DNA"/>
</dbReference>
<dbReference type="Proteomes" id="UP000203219">
    <property type="component" value="Segment"/>
</dbReference>
<dbReference type="RefSeq" id="YP_009282239.1">
    <property type="nucleotide sequence ID" value="NC_031034.1"/>
</dbReference>
<organism evidence="1 2">
    <name type="scientific">Bacillus phage SalinJah</name>
    <dbReference type="NCBI Taxonomy" id="1837830"/>
    <lineage>
        <taxon>Viruses</taxon>
        <taxon>Duplodnaviria</taxon>
        <taxon>Heunggongvirae</taxon>
        <taxon>Uroviricota</taxon>
        <taxon>Caudoviricetes</taxon>
        <taxon>Herelleviridae</taxon>
        <taxon>Bastillevirinae</taxon>
        <taxon>Wphvirus</taxon>
        <taxon>Wphvirus BPS13</taxon>
    </lineage>
</organism>
<dbReference type="GeneID" id="29059894"/>
<sequence length="72" mass="8414">MRKGNLVIIPTAEHIKVCVVLYVYKHAVYGDQYARVYSLDEHWETSYERQELRIIGQVDESHVSTITGGRYK</sequence>
<evidence type="ECO:0000313" key="1">
    <source>
        <dbReference type="EMBL" id="ANH50642.1"/>
    </source>
</evidence>
<reference evidence="2" key="1">
    <citation type="submission" date="2016-04" db="EMBL/GenBank/DDBJ databases">
        <authorList>
            <person name="Adebesin M.O."/>
            <person name="Ahama K."/>
            <person name="Alekasir E.M."/>
            <person name="Ali S."/>
            <person name="Aligholizadeh E."/>
            <person name="Allison J.M."/>
            <person name="Alzaher A."/>
            <person name="Andaya C.D."/>
            <person name="Asfaw S."/>
            <person name="Bansal N."/>
            <person name="Beauchard M.A."/>
            <person name="Betancourt K.A."/>
            <person name="Bhatia B."/>
            <person name="Boretti N.A."/>
            <person name="Brondi J.N."/>
            <person name="Byrd C.E."/>
            <person name="Cao A."/>
            <person name="Cardosa E.A."/>
            <person name="Carter A."/>
            <person name="Chen S."/>
            <person name="Chen Y."/>
            <person name="Clara V.K."/>
            <person name="Cobuzzi M."/>
            <person name="Conn O.L."/>
            <person name="Crosby I.A."/>
            <person name="Daly S.B."/>
            <person name="Depaz I.X."/>
            <person name="Dhaurali S."/>
            <person name="Dowdy K.M."/>
            <person name="Edokobi N.B."/>
            <person name="Ekanayake A.B."/>
            <person name="Ekekwe S.O."/>
            <person name="Emond M.A."/>
            <person name="Endres L."/>
            <person name="Eng S."/>
            <person name="Felkoski S.A."/>
            <person name="Gant C.D."/>
            <person name="Gaskin B."/>
            <person name="Gondal S."/>
            <person name="Gutmann J."/>
            <person name="Ha T.-A."/>
            <person name="Habteyes H."/>
            <person name="Hariri O."/>
            <person name="Healey R.M."/>
            <person name="Heins J.L."/>
            <person name="Henderson A.L."/>
            <person name="Hernandez F.M."/>
            <person name="Hoang P.T."/>
            <person name="Hope K.T."/>
            <person name="Husna A."/>
            <person name="Hussain A."/>
            <person name="Imani O."/>
            <person name="Jackson N.L."/>
            <person name="Jacob V.M."/>
            <person name="Kang C."/>
            <person name="Kantov R.M."/>
            <person name="Kavuru S."/>
            <person name="Kerr M.S."/>
            <person name="Khan O.A."/>
            <person name="Khan T.M."/>
            <person name="King T."/>
            <person name="Kulkarni R."/>
            <person name="Li A."/>
            <person name="Maczka C."/>
            <person name="Maisonet E."/>
            <person name="Majethia P.M."/>
            <person name="Malik D.A."/>
            <person name="Mariam A."/>
            <person name="Marquess E.B."/>
            <person name="Mattison J."/>
            <person name="Mcdonald N."/>
            <person name="Mehr S."/>
            <person name="Mengers S.R."/>
            <person name="Michaels D.P."/>
            <person name="Mondal S."/>
            <person name="Monney D.B."/>
            <person name="Nakhleh S.I."/>
            <person name="Ndubuizu N.C."/>
            <person name="Nguyen A.H."/>
            <person name="Nguyen K.M."/>
            <person name="Nguyen M.T."/>
            <person name="Nicholas M.L."/>
            <person name="Nimalan J.P."/>
            <person name="O'Connell R.A."/>
            <person name="Odoi E."/>
            <person name="Ojo L."/>
            <person name="Okoye A.E."/>
            <person name="Olateru-Olagbegi O."/>
            <person name="Osei K.V."/>
            <person name="Osei-Tutu A."/>
            <person name="Palilla A.M."/>
            <person name="Pancholi S."/>
            <person name="Park J.H."/>
            <person name="Patel K."/>
            <person name="Patel P."/>
            <person name="Pennington E."/>
            <person name="Peterson R.E."/>
            <person name="Pon J."/>
            <person name="Pourkarim H."/>
            <person name="Reed M.L."/>
            <person name="Rottman V."/>
            <person name="Salazar J."/>
            <person name="Samet S."/>
            <person name="Sendze O."/>
            <person name="Stelmack M.A."/>
            <person name="Stinnett R."/>
            <person name="Tchouaga A.L."/>
            <person name="Thompson E.M."/>
            <person name="Tran N.G."/>
            <person name="Truong T."/>
            <person name="Udo J.A."/>
            <person name="Verona L.T."/>
            <person name="Vu T.-Q."/>
            <person name="Wade J."/>
            <person name="Wang N.Q."/>
            <person name="Waters Z.M."/>
            <person name="Wellman R.J."/>
            <person name="Woldegabreal S."/>
            <person name="Yee A.C."/>
            <person name="Yirefu M."/>
            <person name="Zahangir S."/>
            <person name="Zhai Y."/>
            <person name="Devine C.L."/>
            <person name="Liao K."/>
            <person name="Prasad P.K."/>
            <person name="Ruthenberg K.J."/>
            <person name="Shonk J.A."/>
            <person name="Way M."/>
            <person name="Yousufi H.K."/>
            <person name="Cao L."/>
            <person name="Fox J."/>
            <person name="Hobbs E."/>
            <person name="Kilic S."/>
            <person name="Nunn R."/>
            <person name="Patel R."/>
            <person name="Rubenstein M."/>
            <person name="Cresawn S.G."/>
            <person name="Russell D.A."/>
            <person name="Pope W.H."/>
            <person name="Jacobs-Sera D."/>
            <person name="Hendrix R.W."/>
            <person name="Hatfull G.F."/>
            <person name="Erill I."/>
            <person name="Caruso S.M."/>
        </authorList>
    </citation>
    <scope>NUCLEOTIDE SEQUENCE [LARGE SCALE GENOMIC DNA]</scope>
</reference>